<evidence type="ECO:0000313" key="3">
    <source>
        <dbReference type="Proteomes" id="UP000886653"/>
    </source>
</evidence>
<accession>A0A9P6NAF3</accession>
<proteinExistence type="predicted"/>
<evidence type="ECO:0000256" key="1">
    <source>
        <dbReference type="SAM" id="MobiDB-lite"/>
    </source>
</evidence>
<gene>
    <name evidence="2" type="ORF">CROQUDRAFT_111254</name>
</gene>
<evidence type="ECO:0000313" key="2">
    <source>
        <dbReference type="EMBL" id="KAG0140161.1"/>
    </source>
</evidence>
<protein>
    <submittedName>
        <fullName evidence="2">Uncharacterized protein</fullName>
    </submittedName>
</protein>
<feature type="region of interest" description="Disordered" evidence="1">
    <location>
        <begin position="27"/>
        <end position="54"/>
    </location>
</feature>
<reference evidence="2" key="1">
    <citation type="submission" date="2013-11" db="EMBL/GenBank/DDBJ databases">
        <title>Genome sequence of the fusiform rust pathogen reveals effectors for host alternation and coevolution with pine.</title>
        <authorList>
            <consortium name="DOE Joint Genome Institute"/>
            <person name="Smith K."/>
            <person name="Pendleton A."/>
            <person name="Kubisiak T."/>
            <person name="Anderson C."/>
            <person name="Salamov A."/>
            <person name="Aerts A."/>
            <person name="Riley R."/>
            <person name="Clum A."/>
            <person name="Lindquist E."/>
            <person name="Ence D."/>
            <person name="Campbell M."/>
            <person name="Kronenberg Z."/>
            <person name="Feau N."/>
            <person name="Dhillon B."/>
            <person name="Hamelin R."/>
            <person name="Burleigh J."/>
            <person name="Smith J."/>
            <person name="Yandell M."/>
            <person name="Nelson C."/>
            <person name="Grigoriev I."/>
            <person name="Davis J."/>
        </authorList>
    </citation>
    <scope>NUCLEOTIDE SEQUENCE</scope>
    <source>
        <strain evidence="2">G11</strain>
    </source>
</reference>
<feature type="region of interest" description="Disordered" evidence="1">
    <location>
        <begin position="79"/>
        <end position="98"/>
    </location>
</feature>
<dbReference type="EMBL" id="MU167469">
    <property type="protein sequence ID" value="KAG0140161.1"/>
    <property type="molecule type" value="Genomic_DNA"/>
</dbReference>
<sequence>MIVTLQAKRAIMADSVEQLLTFHHDTRSQVDAKRDPKLYTRGKPSERTNDEDSLATRVNVTIKDPLLSCQLSNYHNSSLISKPKRKQNHSTVQNRQRHHDCPYLKEQLAPLFQLPSQNQETNLPHNHPRNLDFHNKVGWKSVLRKTEKFDKRVFRSYKWVDYNQIAAKCPNPLTCGYYAGFHSINQCINLSADST</sequence>
<dbReference type="AlphaFoldDB" id="A0A9P6NAF3"/>
<name>A0A9P6NAF3_9BASI</name>
<feature type="compositionally biased region" description="Basic and acidic residues" evidence="1">
    <location>
        <begin position="27"/>
        <end position="50"/>
    </location>
</feature>
<comment type="caution">
    <text evidence="2">The sequence shown here is derived from an EMBL/GenBank/DDBJ whole genome shotgun (WGS) entry which is preliminary data.</text>
</comment>
<organism evidence="2 3">
    <name type="scientific">Cronartium quercuum f. sp. fusiforme G11</name>
    <dbReference type="NCBI Taxonomy" id="708437"/>
    <lineage>
        <taxon>Eukaryota</taxon>
        <taxon>Fungi</taxon>
        <taxon>Dikarya</taxon>
        <taxon>Basidiomycota</taxon>
        <taxon>Pucciniomycotina</taxon>
        <taxon>Pucciniomycetes</taxon>
        <taxon>Pucciniales</taxon>
        <taxon>Coleosporiaceae</taxon>
        <taxon>Cronartium</taxon>
    </lineage>
</organism>
<keyword evidence="3" id="KW-1185">Reference proteome</keyword>
<dbReference type="Proteomes" id="UP000886653">
    <property type="component" value="Unassembled WGS sequence"/>
</dbReference>